<keyword evidence="1" id="KW-0472">Membrane</keyword>
<dbReference type="EMBL" id="JALJOV010001441">
    <property type="protein sequence ID" value="KAK9847847.1"/>
    <property type="molecule type" value="Genomic_DNA"/>
</dbReference>
<feature type="transmembrane region" description="Helical" evidence="1">
    <location>
        <begin position="12"/>
        <end position="31"/>
    </location>
</feature>
<protein>
    <submittedName>
        <fullName evidence="2">Uncharacterized protein</fullName>
    </submittedName>
</protein>
<evidence type="ECO:0000313" key="2">
    <source>
        <dbReference type="EMBL" id="KAK9847847.1"/>
    </source>
</evidence>
<keyword evidence="1" id="KW-0812">Transmembrane</keyword>
<evidence type="ECO:0000256" key="1">
    <source>
        <dbReference type="SAM" id="Phobius"/>
    </source>
</evidence>
<comment type="caution">
    <text evidence="2">The sequence shown here is derived from an EMBL/GenBank/DDBJ whole genome shotgun (WGS) entry which is preliminary data.</text>
</comment>
<sequence length="237" mass="25793">MIASACQQAADRAFLIALALPLVGLAFAVFWNLRTPDAKPDEGEVFRDPESGAFFQGPEPGVLPERDSRGELAFRPLSYTPWPVEAAEAQEGERIRVDVGPISRRSPRTFVFDRLLSQPSQILSVTLPRPVGIVFEEDKRKGRAKICGFVPGSNADKQAKVAKLSQQQCPRVGDVLRACTCTTFVFPTRSLLGAQPPVRTIIMYGADGQTWAKVATALKKGDKSDGAVTLVLERPLS</sequence>
<accession>A0AAW1SN51</accession>
<name>A0AAW1SN51_9CHLO</name>
<proteinExistence type="predicted"/>
<dbReference type="AlphaFoldDB" id="A0AAW1SN51"/>
<reference evidence="2 3" key="1">
    <citation type="journal article" date="2024" name="Nat. Commun.">
        <title>Phylogenomics reveals the evolutionary origins of lichenization in chlorophyte algae.</title>
        <authorList>
            <person name="Puginier C."/>
            <person name="Libourel C."/>
            <person name="Otte J."/>
            <person name="Skaloud P."/>
            <person name="Haon M."/>
            <person name="Grisel S."/>
            <person name="Petersen M."/>
            <person name="Berrin J.G."/>
            <person name="Delaux P.M."/>
            <person name="Dal Grande F."/>
            <person name="Keller J."/>
        </authorList>
    </citation>
    <scope>NUCLEOTIDE SEQUENCE [LARGE SCALE GENOMIC DNA]</scope>
    <source>
        <strain evidence="2 3">SAG 2523</strain>
    </source>
</reference>
<keyword evidence="1" id="KW-1133">Transmembrane helix</keyword>
<gene>
    <name evidence="2" type="ORF">WJX84_009427</name>
</gene>
<organism evidence="2 3">
    <name type="scientific">Apatococcus fuscideae</name>
    <dbReference type="NCBI Taxonomy" id="2026836"/>
    <lineage>
        <taxon>Eukaryota</taxon>
        <taxon>Viridiplantae</taxon>
        <taxon>Chlorophyta</taxon>
        <taxon>core chlorophytes</taxon>
        <taxon>Trebouxiophyceae</taxon>
        <taxon>Chlorellales</taxon>
        <taxon>Chlorellaceae</taxon>
        <taxon>Apatococcus</taxon>
    </lineage>
</organism>
<keyword evidence="3" id="KW-1185">Reference proteome</keyword>
<evidence type="ECO:0000313" key="3">
    <source>
        <dbReference type="Proteomes" id="UP001485043"/>
    </source>
</evidence>
<dbReference type="Proteomes" id="UP001485043">
    <property type="component" value="Unassembled WGS sequence"/>
</dbReference>